<evidence type="ECO:0000259" key="2">
    <source>
        <dbReference type="SMART" id="SM00854"/>
    </source>
</evidence>
<dbReference type="Pfam" id="PF09587">
    <property type="entry name" value="PGA_cap"/>
    <property type="match status" value="1"/>
</dbReference>
<accession>A0ABP7YDG5</accession>
<gene>
    <name evidence="3" type="ORF">GCM10022216_07610</name>
</gene>
<dbReference type="InterPro" id="IPR052169">
    <property type="entry name" value="CW_Biosynth-Accessory"/>
</dbReference>
<dbReference type="CDD" id="cd07381">
    <property type="entry name" value="MPP_CapA"/>
    <property type="match status" value="1"/>
</dbReference>
<dbReference type="InterPro" id="IPR019079">
    <property type="entry name" value="Capsule_synth_CapA"/>
</dbReference>
<name>A0ABP7YDG5_9SPHI</name>
<dbReference type="SMART" id="SM00854">
    <property type="entry name" value="PGA_cap"/>
    <property type="match status" value="1"/>
</dbReference>
<feature type="domain" description="Capsule synthesis protein CapA" evidence="2">
    <location>
        <begin position="6"/>
        <end position="230"/>
    </location>
</feature>
<protein>
    <recommendedName>
        <fullName evidence="2">Capsule synthesis protein CapA domain-containing protein</fullName>
    </recommendedName>
</protein>
<evidence type="ECO:0000313" key="3">
    <source>
        <dbReference type="EMBL" id="GAA4134502.1"/>
    </source>
</evidence>
<dbReference type="PANTHER" id="PTHR33393:SF13">
    <property type="entry name" value="PGA BIOSYNTHESIS PROTEIN CAPA"/>
    <property type="match status" value="1"/>
</dbReference>
<dbReference type="Gene3D" id="3.60.21.10">
    <property type="match status" value="1"/>
</dbReference>
<organism evidence="3 4">
    <name type="scientific">Sphingobacterium kyonggiense</name>
    <dbReference type="NCBI Taxonomy" id="714075"/>
    <lineage>
        <taxon>Bacteria</taxon>
        <taxon>Pseudomonadati</taxon>
        <taxon>Bacteroidota</taxon>
        <taxon>Sphingobacteriia</taxon>
        <taxon>Sphingobacteriales</taxon>
        <taxon>Sphingobacteriaceae</taxon>
        <taxon>Sphingobacterium</taxon>
    </lineage>
</organism>
<comment type="caution">
    <text evidence="3">The sequence shown here is derived from an EMBL/GenBank/DDBJ whole genome shotgun (WGS) entry which is preliminary data.</text>
</comment>
<reference evidence="4" key="1">
    <citation type="journal article" date="2019" name="Int. J. Syst. Evol. Microbiol.">
        <title>The Global Catalogue of Microorganisms (GCM) 10K type strain sequencing project: providing services to taxonomists for standard genome sequencing and annotation.</title>
        <authorList>
            <consortium name="The Broad Institute Genomics Platform"/>
            <consortium name="The Broad Institute Genome Sequencing Center for Infectious Disease"/>
            <person name="Wu L."/>
            <person name="Ma J."/>
        </authorList>
    </citation>
    <scope>NUCLEOTIDE SEQUENCE [LARGE SCALE GENOMIC DNA]</scope>
    <source>
        <strain evidence="4">JCM 16704</strain>
    </source>
</reference>
<dbReference type="Proteomes" id="UP001500101">
    <property type="component" value="Unassembled WGS sequence"/>
</dbReference>
<proteinExistence type="inferred from homology"/>
<evidence type="ECO:0000256" key="1">
    <source>
        <dbReference type="ARBA" id="ARBA00005662"/>
    </source>
</evidence>
<dbReference type="RefSeq" id="WP_344673354.1">
    <property type="nucleotide sequence ID" value="NZ_BAAAZI010000004.1"/>
</dbReference>
<dbReference type="PANTHER" id="PTHR33393">
    <property type="entry name" value="POLYGLUTAMINE SYNTHESIS ACCESSORY PROTEIN RV0574C-RELATED"/>
    <property type="match status" value="1"/>
</dbReference>
<keyword evidence="4" id="KW-1185">Reference proteome</keyword>
<dbReference type="InterPro" id="IPR029052">
    <property type="entry name" value="Metallo-depent_PP-like"/>
</dbReference>
<sequence length="368" mass="41746">MLKTSKLLFVGDVVLNSKPVFTPKLKDLFQSADLRVCNFEAPLKGAGKPILKTGPHVAQDPEAVAWLKQEGFNFFSLANNHILDYGDVALQKTIAAIGADNCLGAGDAKQAYACHTLTINDTLYGFMAFGENGFGALNGDRDYGHAWVNDPQVETQIKEAAEKVDVLILQVHAGVELLDVPIPEWRTRYKQLLDAGADAVVAHHPHVLQGMEYHENKPIFYSLGNFYFDYPSNHPQWNTGGLLELRYEGKKLLGFTMHVVKKTNNKLDLGNENEAEKMMADLNVKLNIHSYEDYVTAFAVQDWDKHHIQYYAKPFNGLGKYNIKALLKHVKRSVFNREVDYHMLWHNLFIESNKWLVERAIRYKLKAK</sequence>
<evidence type="ECO:0000313" key="4">
    <source>
        <dbReference type="Proteomes" id="UP001500101"/>
    </source>
</evidence>
<dbReference type="EMBL" id="BAAAZI010000004">
    <property type="protein sequence ID" value="GAA4134502.1"/>
    <property type="molecule type" value="Genomic_DNA"/>
</dbReference>
<comment type="similarity">
    <text evidence="1">Belongs to the CapA family.</text>
</comment>
<dbReference type="SUPFAM" id="SSF56300">
    <property type="entry name" value="Metallo-dependent phosphatases"/>
    <property type="match status" value="1"/>
</dbReference>